<evidence type="ECO:0000256" key="2">
    <source>
        <dbReference type="ARBA" id="ARBA00007494"/>
    </source>
</evidence>
<sequence length="694" mass="75223">MGGTNRAKRAKREKQKGTGIGESARILERKALHREKAKNSAAKVGDQPSSKAGIRDDNRDWLRLKKRARAGTDSDEDKDEDRDDGSGDGEVSASSGGSPSQASRSSSSTSSEGSDDASDAESNDDIEVRAARIERHVADTATAAHAELEMTTRLAQKQFRLPSNAVPRGGVPHAPGTVERSGEHGVFAADADGAITVPESRQELLSRIKSVLAVLSDFRRLRAAETSRQEYVSQLRDDLCECYGYLPSLMDKLMELFPAGEVLELLDANEAPRPLTIRTNTLKCRRRELAQALIARGMNVQPVGEWTKVGLVVFESQVPVGATPEYLAGHYMIQSASSFLPCIALGAQEHEKILDMACAPGGKTTYLAAMMKNTGVLVANDFKRERLKAVVGNLHRMGVSNEVVIHYDGREIPKLMSHFDRVLLDAPCSGTGVICHDPSVKLSRTDEDVAATAKLQKELLNAAIDAVDAGAKAGGVVVYSTCSVLVEENEAVVDHILQKRRDVRVVTTGLPFGIPGFTRFRQFRFHPSLQHSMRYYPHVHNMDGFFVCKLQKIKVTPLASDSDARSGAKTKQRERRGGATDSSDGSDSDMDDGNVDADRSDSSSEQENEGDSLELNSNTDEDEDESRSASRSTSTQDNEGATEGPAASPRANGTRLATERSSPRPIAKSPGMARLLNRMKASGRSPRATVAPRR</sequence>
<feature type="compositionally biased region" description="Basic and acidic residues" evidence="10">
    <location>
        <begin position="53"/>
        <end position="63"/>
    </location>
</feature>
<dbReference type="InterPro" id="IPR001678">
    <property type="entry name" value="MeTrfase_RsmB-F_NOP2_dom"/>
</dbReference>
<keyword evidence="3" id="KW-0690">Ribosome biogenesis</keyword>
<dbReference type="OrthoDB" id="427002at2759"/>
<feature type="binding site" evidence="9">
    <location>
        <position position="408"/>
    </location>
    <ligand>
        <name>S-adenosyl-L-methionine</name>
        <dbReference type="ChEBI" id="CHEBI:59789"/>
    </ligand>
</feature>
<evidence type="ECO:0000256" key="9">
    <source>
        <dbReference type="PROSITE-ProRule" id="PRU01023"/>
    </source>
</evidence>
<evidence type="ECO:0000256" key="6">
    <source>
        <dbReference type="ARBA" id="ARBA00022691"/>
    </source>
</evidence>
<evidence type="ECO:0000256" key="4">
    <source>
        <dbReference type="ARBA" id="ARBA00022603"/>
    </source>
</evidence>
<dbReference type="InterPro" id="IPR049560">
    <property type="entry name" value="MeTrfase_RsmB-F_NOP2_cat"/>
</dbReference>
<evidence type="ECO:0000256" key="1">
    <source>
        <dbReference type="ARBA" id="ARBA00004604"/>
    </source>
</evidence>
<dbReference type="PRINTS" id="PR02008">
    <property type="entry name" value="RCMTFAMILY"/>
</dbReference>
<dbReference type="Pfam" id="PF22458">
    <property type="entry name" value="RsmF-B_ferredox"/>
    <property type="match status" value="1"/>
</dbReference>
<dbReference type="Gene3D" id="3.40.50.150">
    <property type="entry name" value="Vaccinia Virus protein VP39"/>
    <property type="match status" value="1"/>
</dbReference>
<evidence type="ECO:0000256" key="10">
    <source>
        <dbReference type="SAM" id="MobiDB-lite"/>
    </source>
</evidence>
<dbReference type="GO" id="GO:0000470">
    <property type="term" value="P:maturation of LSU-rRNA"/>
    <property type="evidence" value="ECO:0007669"/>
    <property type="project" value="TreeGrafter"/>
</dbReference>
<comment type="subcellular location">
    <subcellularLocation>
        <location evidence="1">Nucleus</location>
        <location evidence="1">Nucleolus</location>
    </subcellularLocation>
</comment>
<feature type="binding site" evidence="9">
    <location>
        <begin position="357"/>
        <end position="363"/>
    </location>
    <ligand>
        <name>S-adenosyl-L-methionine</name>
        <dbReference type="ChEBI" id="CHEBI:59789"/>
    </ligand>
</feature>
<dbReference type="CDD" id="cd02440">
    <property type="entry name" value="AdoMet_MTases"/>
    <property type="match status" value="1"/>
</dbReference>
<feature type="binding site" evidence="9">
    <location>
        <position position="381"/>
    </location>
    <ligand>
        <name>S-adenosyl-L-methionine</name>
        <dbReference type="ChEBI" id="CHEBI:59789"/>
    </ligand>
</feature>
<dbReference type="Pfam" id="PF01189">
    <property type="entry name" value="Methyltr_RsmB-F"/>
    <property type="match status" value="1"/>
</dbReference>
<keyword evidence="13" id="KW-1185">Reference proteome</keyword>
<feature type="compositionally biased region" description="Acidic residues" evidence="10">
    <location>
        <begin position="584"/>
        <end position="595"/>
    </location>
</feature>
<keyword evidence="7 9" id="KW-0694">RNA-binding</keyword>
<evidence type="ECO:0000256" key="3">
    <source>
        <dbReference type="ARBA" id="ARBA00022517"/>
    </source>
</evidence>
<dbReference type="SUPFAM" id="SSF53335">
    <property type="entry name" value="S-adenosyl-L-methionine-dependent methyltransferases"/>
    <property type="match status" value="1"/>
</dbReference>
<dbReference type="PROSITE" id="PS01153">
    <property type="entry name" value="NOL1_NOP2_SUN"/>
    <property type="match status" value="1"/>
</dbReference>
<dbReference type="InterPro" id="IPR029063">
    <property type="entry name" value="SAM-dependent_MTases_sf"/>
</dbReference>
<dbReference type="PANTHER" id="PTHR22807:SF30">
    <property type="entry name" value="28S RRNA (CYTOSINE(4447)-C(5))-METHYLTRANSFERASE-RELATED"/>
    <property type="match status" value="1"/>
</dbReference>
<dbReference type="InterPro" id="IPR018314">
    <property type="entry name" value="RsmB/NOL1/NOP2-like_CS"/>
</dbReference>
<keyword evidence="5 9" id="KW-0808">Transferase</keyword>
<dbReference type="GO" id="GO:0003723">
    <property type="term" value="F:RNA binding"/>
    <property type="evidence" value="ECO:0007669"/>
    <property type="project" value="UniProtKB-UniRule"/>
</dbReference>
<dbReference type="FunFam" id="3.30.70.1170:FF:000001">
    <property type="entry name" value="Ribosomal RNA methyltransferase Nop2"/>
    <property type="match status" value="1"/>
</dbReference>
<accession>A0A5J4YV85</accession>
<evidence type="ECO:0000313" key="13">
    <source>
        <dbReference type="Proteomes" id="UP000324585"/>
    </source>
</evidence>
<dbReference type="GO" id="GO:0005730">
    <property type="term" value="C:nucleolus"/>
    <property type="evidence" value="ECO:0007669"/>
    <property type="project" value="UniProtKB-SubCell"/>
</dbReference>
<dbReference type="PRINTS" id="PR02012">
    <property type="entry name" value="RCMTNOP2"/>
</dbReference>
<dbReference type="NCBIfam" id="TIGR00446">
    <property type="entry name" value="nop2p"/>
    <property type="match status" value="1"/>
</dbReference>
<feature type="binding site" evidence="9">
    <location>
        <position position="425"/>
    </location>
    <ligand>
        <name>S-adenosyl-L-methionine</name>
        <dbReference type="ChEBI" id="CHEBI:59789"/>
    </ligand>
</feature>
<evidence type="ECO:0000256" key="8">
    <source>
        <dbReference type="ARBA" id="ARBA00023242"/>
    </source>
</evidence>
<feature type="compositionally biased region" description="Acidic residues" evidence="10">
    <location>
        <begin position="113"/>
        <end position="123"/>
    </location>
</feature>
<feature type="region of interest" description="Disordered" evidence="10">
    <location>
        <begin position="1"/>
        <end position="123"/>
    </location>
</feature>
<proteinExistence type="inferred from homology"/>
<feature type="active site" description="Nucleophile" evidence="9">
    <location>
        <position position="482"/>
    </location>
</feature>
<comment type="similarity">
    <text evidence="2 9">Belongs to the class I-like SAM-binding methyltransferase superfamily. RsmB/NOP family.</text>
</comment>
<feature type="compositionally biased region" description="Acidic residues" evidence="10">
    <location>
        <begin position="73"/>
        <end position="87"/>
    </location>
</feature>
<feature type="compositionally biased region" description="Low complexity" evidence="10">
    <location>
        <begin position="89"/>
        <end position="112"/>
    </location>
</feature>
<keyword evidence="6 9" id="KW-0949">S-adenosyl-L-methionine</keyword>
<dbReference type="InterPro" id="IPR011023">
    <property type="entry name" value="Nop2p"/>
</dbReference>
<evidence type="ECO:0000313" key="12">
    <source>
        <dbReference type="EMBL" id="KAA8494604.1"/>
    </source>
</evidence>
<dbReference type="AlphaFoldDB" id="A0A5J4YV85"/>
<feature type="domain" description="SAM-dependent MTase RsmB/NOP-type" evidence="11">
    <location>
        <begin position="265"/>
        <end position="553"/>
    </location>
</feature>
<evidence type="ECO:0000256" key="5">
    <source>
        <dbReference type="ARBA" id="ARBA00022679"/>
    </source>
</evidence>
<comment type="caution">
    <text evidence="12">The sequence shown here is derived from an EMBL/GenBank/DDBJ whole genome shotgun (WGS) entry which is preliminary data.</text>
</comment>
<gene>
    <name evidence="12" type="ORF">FVE85_2845</name>
</gene>
<dbReference type="Proteomes" id="UP000324585">
    <property type="component" value="Unassembled WGS sequence"/>
</dbReference>
<dbReference type="EMBL" id="VRMN01000004">
    <property type="protein sequence ID" value="KAA8494604.1"/>
    <property type="molecule type" value="Genomic_DNA"/>
</dbReference>
<dbReference type="InterPro" id="IPR023267">
    <property type="entry name" value="RCMT"/>
</dbReference>
<dbReference type="InterPro" id="IPR054728">
    <property type="entry name" value="RsmB-like_ferredoxin"/>
</dbReference>
<keyword evidence="8" id="KW-0539">Nucleus</keyword>
<dbReference type="InterPro" id="IPR023273">
    <property type="entry name" value="RCMT_NOP2"/>
</dbReference>
<feature type="compositionally biased region" description="Basic residues" evidence="10">
    <location>
        <begin position="1"/>
        <end position="14"/>
    </location>
</feature>
<dbReference type="Gene3D" id="3.30.70.1170">
    <property type="entry name" value="Sun protein, domain 3"/>
    <property type="match status" value="1"/>
</dbReference>
<evidence type="ECO:0000256" key="7">
    <source>
        <dbReference type="ARBA" id="ARBA00022884"/>
    </source>
</evidence>
<reference evidence="13" key="1">
    <citation type="journal article" date="2019" name="Nat. Commun.">
        <title>Expansion of phycobilisome linker gene families in mesophilic red algae.</title>
        <authorList>
            <person name="Lee J."/>
            <person name="Kim D."/>
            <person name="Bhattacharya D."/>
            <person name="Yoon H.S."/>
        </authorList>
    </citation>
    <scope>NUCLEOTIDE SEQUENCE [LARGE SCALE GENOMIC DNA]</scope>
    <source>
        <strain evidence="13">CCMP 1328</strain>
    </source>
</reference>
<evidence type="ECO:0000259" key="11">
    <source>
        <dbReference type="PROSITE" id="PS51686"/>
    </source>
</evidence>
<organism evidence="12 13">
    <name type="scientific">Porphyridium purpureum</name>
    <name type="common">Red alga</name>
    <name type="synonym">Porphyridium cruentum</name>
    <dbReference type="NCBI Taxonomy" id="35688"/>
    <lineage>
        <taxon>Eukaryota</taxon>
        <taxon>Rhodophyta</taxon>
        <taxon>Bangiophyceae</taxon>
        <taxon>Porphyridiales</taxon>
        <taxon>Porphyridiaceae</taxon>
        <taxon>Porphyridium</taxon>
    </lineage>
</organism>
<name>A0A5J4YV85_PORPP</name>
<dbReference type="PROSITE" id="PS51686">
    <property type="entry name" value="SAM_MT_RSMB_NOP"/>
    <property type="match status" value="1"/>
</dbReference>
<dbReference type="PANTHER" id="PTHR22807">
    <property type="entry name" value="NOP2 YEAST -RELATED NOL1/NOP2/FMU SUN DOMAIN-CONTAINING"/>
    <property type="match status" value="1"/>
</dbReference>
<protein>
    <submittedName>
        <fullName evidence="12">Putative 28S rRNA (Cytosine(4447)-C(5))-methyltransferase</fullName>
    </submittedName>
</protein>
<dbReference type="OMA" id="KETANGH"/>
<feature type="region of interest" description="Disordered" evidence="10">
    <location>
        <begin position="558"/>
        <end position="694"/>
    </location>
</feature>
<dbReference type="GO" id="GO:0070475">
    <property type="term" value="P:rRNA base methylation"/>
    <property type="evidence" value="ECO:0007669"/>
    <property type="project" value="TreeGrafter"/>
</dbReference>
<dbReference type="GO" id="GO:0009383">
    <property type="term" value="F:rRNA (cytosine-C5-)-methyltransferase activity"/>
    <property type="evidence" value="ECO:0007669"/>
    <property type="project" value="TreeGrafter"/>
</dbReference>
<keyword evidence="4 9" id="KW-0489">Methyltransferase</keyword>